<dbReference type="SUPFAM" id="SSF52096">
    <property type="entry name" value="ClpP/crotonase"/>
    <property type="match status" value="1"/>
</dbReference>
<evidence type="ECO:0000256" key="7">
    <source>
        <dbReference type="ARBA" id="ARBA00038883"/>
    </source>
</evidence>
<evidence type="ECO:0000256" key="10">
    <source>
        <dbReference type="ARBA" id="ARBA00042182"/>
    </source>
</evidence>
<evidence type="ECO:0000256" key="9">
    <source>
        <dbReference type="ARBA" id="ARBA00042052"/>
    </source>
</evidence>
<reference evidence="14" key="1">
    <citation type="submission" date="2017-02" db="UniProtKB">
        <authorList>
            <consortium name="WormBaseParasite"/>
        </authorList>
    </citation>
    <scope>IDENTIFICATION</scope>
</reference>
<evidence type="ECO:0000256" key="6">
    <source>
        <dbReference type="ARBA" id="ARBA00036541"/>
    </source>
</evidence>
<dbReference type="Pfam" id="PF00378">
    <property type="entry name" value="ECH_1"/>
    <property type="match status" value="1"/>
</dbReference>
<dbReference type="PANTHER" id="PTHR11941">
    <property type="entry name" value="ENOYL-COA HYDRATASE-RELATED"/>
    <property type="match status" value="1"/>
</dbReference>
<comment type="catalytic activity">
    <reaction evidence="6">
        <text>(2R)-ethylmalonyl-CoA + H(+) = butanoyl-CoA + CO2</text>
        <dbReference type="Rhea" id="RHEA:59540"/>
        <dbReference type="ChEBI" id="CHEBI:15378"/>
        <dbReference type="ChEBI" id="CHEBI:16526"/>
        <dbReference type="ChEBI" id="CHEBI:57371"/>
        <dbReference type="ChEBI" id="CHEBI:85316"/>
        <dbReference type="EC" id="4.1.1.94"/>
    </reaction>
    <physiologicalReaction direction="left-to-right" evidence="6">
        <dbReference type="Rhea" id="RHEA:59541"/>
    </physiologicalReaction>
</comment>
<dbReference type="EC" id="4.1.1.94" evidence="7"/>
<dbReference type="AlphaFoldDB" id="A0A0R3PPX7"/>
<evidence type="ECO:0000256" key="3">
    <source>
        <dbReference type="ARBA" id="ARBA00022490"/>
    </source>
</evidence>
<dbReference type="InterPro" id="IPR001753">
    <property type="entry name" value="Enoyl-CoA_hydra/iso"/>
</dbReference>
<dbReference type="Gene3D" id="3.90.226.10">
    <property type="entry name" value="2-enoyl-CoA Hydratase, Chain A, domain 1"/>
    <property type="match status" value="1"/>
</dbReference>
<evidence type="ECO:0000256" key="8">
    <source>
        <dbReference type="ARBA" id="ARBA00039903"/>
    </source>
</evidence>
<evidence type="ECO:0000256" key="13">
    <source>
        <dbReference type="RuleBase" id="RU003707"/>
    </source>
</evidence>
<accession>A0A0R3PPX7</accession>
<dbReference type="PROSITE" id="PS00166">
    <property type="entry name" value="ENOYL_COA_HYDRATASE"/>
    <property type="match status" value="1"/>
</dbReference>
<dbReference type="GO" id="GO:0005829">
    <property type="term" value="C:cytosol"/>
    <property type="evidence" value="ECO:0007669"/>
    <property type="project" value="UniProtKB-SubCell"/>
</dbReference>
<keyword evidence="3" id="KW-0963">Cytoplasm</keyword>
<dbReference type="GO" id="GO:0004492">
    <property type="term" value="F:methyl/ethyl malonyl-CoA decarboxylase activity"/>
    <property type="evidence" value="ECO:0007669"/>
    <property type="project" value="UniProtKB-EC"/>
</dbReference>
<comment type="similarity">
    <text evidence="2 13">Belongs to the enoyl-CoA hydratase/isomerase family.</text>
</comment>
<name>A0A0R3PPX7_ANGCS</name>
<dbReference type="PANTHER" id="PTHR11941:SF27">
    <property type="entry name" value="ETHYLMALONYL-COA DECARBOXYLASE"/>
    <property type="match status" value="1"/>
</dbReference>
<evidence type="ECO:0000256" key="5">
    <source>
        <dbReference type="ARBA" id="ARBA00036343"/>
    </source>
</evidence>
<comment type="catalytic activity">
    <reaction evidence="5">
        <text>(2S)-ethylmalonyl-CoA + H(+) = butanoyl-CoA + CO2</text>
        <dbReference type="Rhea" id="RHEA:32131"/>
        <dbReference type="ChEBI" id="CHEBI:15378"/>
        <dbReference type="ChEBI" id="CHEBI:16526"/>
        <dbReference type="ChEBI" id="CHEBI:57371"/>
        <dbReference type="ChEBI" id="CHEBI:60909"/>
        <dbReference type="EC" id="4.1.1.94"/>
    </reaction>
    <physiologicalReaction direction="left-to-right" evidence="5">
        <dbReference type="Rhea" id="RHEA:32132"/>
    </physiologicalReaction>
</comment>
<comment type="subcellular location">
    <subcellularLocation>
        <location evidence="1">Cytoplasm</location>
        <location evidence="1">Cytosol</location>
    </subcellularLocation>
</comment>
<dbReference type="GO" id="GO:0006635">
    <property type="term" value="P:fatty acid beta-oxidation"/>
    <property type="evidence" value="ECO:0007669"/>
    <property type="project" value="TreeGrafter"/>
</dbReference>
<evidence type="ECO:0000256" key="2">
    <source>
        <dbReference type="ARBA" id="ARBA00005254"/>
    </source>
</evidence>
<dbReference type="OMA" id="CLSGEMM"/>
<comment type="catalytic activity">
    <reaction evidence="11">
        <text>(S)-methylmalonyl-CoA + H(+) = propanoyl-CoA + CO2</text>
        <dbReference type="Rhea" id="RHEA:61340"/>
        <dbReference type="ChEBI" id="CHEBI:15378"/>
        <dbReference type="ChEBI" id="CHEBI:16526"/>
        <dbReference type="ChEBI" id="CHEBI:57327"/>
        <dbReference type="ChEBI" id="CHEBI:57392"/>
        <dbReference type="EC" id="4.1.1.94"/>
    </reaction>
    <physiologicalReaction direction="left-to-right" evidence="11">
        <dbReference type="Rhea" id="RHEA:61341"/>
    </physiologicalReaction>
</comment>
<dbReference type="CDD" id="cd06558">
    <property type="entry name" value="crotonase-like"/>
    <property type="match status" value="1"/>
</dbReference>
<dbReference type="InterPro" id="IPR018376">
    <property type="entry name" value="Enoyl-CoA_hyd/isom_CS"/>
</dbReference>
<comment type="function">
    <text evidence="12">Decarboxylates ethylmalonyl-CoA, a potentially toxic metabolite, to form butyryl-CoA, suggesting it might be involved in metabolite proofreading. Acts preferentially on (S)-ethylmalonyl-CoA but also has some activity on the (R)-isomer. Also has methylmalonyl-CoA decarboxylase activity at lower level.</text>
</comment>
<organism evidence="14">
    <name type="scientific">Angiostrongylus costaricensis</name>
    <name type="common">Nematode worm</name>
    <dbReference type="NCBI Taxonomy" id="334426"/>
    <lineage>
        <taxon>Eukaryota</taxon>
        <taxon>Metazoa</taxon>
        <taxon>Ecdysozoa</taxon>
        <taxon>Nematoda</taxon>
        <taxon>Chromadorea</taxon>
        <taxon>Rhabditida</taxon>
        <taxon>Rhabditina</taxon>
        <taxon>Rhabditomorpha</taxon>
        <taxon>Strongyloidea</taxon>
        <taxon>Metastrongylidae</taxon>
        <taxon>Angiostrongylus</taxon>
    </lineage>
</organism>
<dbReference type="InterPro" id="IPR029045">
    <property type="entry name" value="ClpP/crotonase-like_dom_sf"/>
</dbReference>
<evidence type="ECO:0000256" key="12">
    <source>
        <dbReference type="ARBA" id="ARBA00056546"/>
    </source>
</evidence>
<proteinExistence type="inferred from homology"/>
<evidence type="ECO:0000256" key="4">
    <source>
        <dbReference type="ARBA" id="ARBA00023239"/>
    </source>
</evidence>
<evidence type="ECO:0000313" key="14">
    <source>
        <dbReference type="WBParaSite" id="ACOC_0000731801-mRNA-1"/>
    </source>
</evidence>
<protein>
    <recommendedName>
        <fullName evidence="8">Ethylmalonyl-CoA decarboxylase</fullName>
        <ecNumber evidence="7">4.1.1.94</ecNumber>
    </recommendedName>
    <alternativeName>
        <fullName evidence="10">Enoyl-CoA hydratase domain-containing protein 1</fullName>
    </alternativeName>
    <alternativeName>
        <fullName evidence="9">Methylmalonyl-CoA decarboxylase</fullName>
    </alternativeName>
</protein>
<evidence type="ECO:0000256" key="1">
    <source>
        <dbReference type="ARBA" id="ARBA00004514"/>
    </source>
</evidence>
<dbReference type="WBParaSite" id="ACOC_0000731801-mRNA-1">
    <property type="protein sequence ID" value="ACOC_0000731801-mRNA-1"/>
    <property type="gene ID" value="ACOC_0000731801"/>
</dbReference>
<evidence type="ECO:0000256" key="11">
    <source>
        <dbReference type="ARBA" id="ARBA00047446"/>
    </source>
</evidence>
<keyword evidence="4" id="KW-0456">Lyase</keyword>
<sequence>LSSQLAEILHKWPGGRIDLTSSDDIARLVLNRPEKSNCLSGEMMLHFGGRVKRYDYQVFKELSTFSSCGVLVFEGAGRSFCSGAELGLIEKLSSPSLGSEMFRYMSSVLATIRSSSMVSVARLHGHCLGGATELVSSCDIRVAHKETKIGFLQSRMGIVPSWGGAAYLESIIGRGAALRVMTTAPILTAAEAKDIGFVDMLYDTEEAFEEFVASMTRNGVDVCKAQKSMLNAYREGNPDG</sequence>